<dbReference type="PROSITE" id="PS50887">
    <property type="entry name" value="GGDEF"/>
    <property type="match status" value="1"/>
</dbReference>
<dbReference type="CDD" id="cd01948">
    <property type="entry name" value="EAL"/>
    <property type="match status" value="1"/>
</dbReference>
<name>A0ABT5FI51_9GAMM</name>
<sequence length="429" mass="47939">MARTDTLTGLPNRNVFFSRLQKCVDKQLETAILVFDVDDFKKINDSLGHVLGDILLVKISERLKPLTNSQCILYRLGGDEFAITMEGTNDIHKVTILAKELLRLLSNPFRIEQHEFVVAASIGIVLYPDDGQQPETLHRNADTAMYHAKEKGNRYLFFNKEMNKQAVKRLQVENLIRQGLKEDYFHVYYQPKMSFSTGKLVGMEALVRFISPSGTLVSPGTFIPISEETGQVVEIGEVVLRKACADMKRWIDSGLMSGRVAVNLSARQFNLPNLIHRIESILLETGLSPNNLELEITEGTVMDDPQHAIQVMHELRALGIQLAMDDFGTGYSSLSYLRKFPLNTLKIDKAFVDDAGTSVGRAMIDTIITIARNLSLSTVAEGVETSTQEKLMAEMGCDVLQGYLYSKPLSSKELAHFAANQQPVLKKAQ</sequence>
<evidence type="ECO:0000259" key="2">
    <source>
        <dbReference type="PROSITE" id="PS50887"/>
    </source>
</evidence>
<keyword evidence="4" id="KW-1185">Reference proteome</keyword>
<dbReference type="InterPro" id="IPR001633">
    <property type="entry name" value="EAL_dom"/>
</dbReference>
<protein>
    <submittedName>
        <fullName evidence="3">EAL domain-containing protein</fullName>
    </submittedName>
</protein>
<dbReference type="SMART" id="SM00267">
    <property type="entry name" value="GGDEF"/>
    <property type="match status" value="1"/>
</dbReference>
<dbReference type="InterPro" id="IPR043128">
    <property type="entry name" value="Rev_trsase/Diguanyl_cyclase"/>
</dbReference>
<reference evidence="3 4" key="1">
    <citation type="submission" date="2023-01" db="EMBL/GenBank/DDBJ databases">
        <title>Psychrosphaera sp. nov., isolated from marine algae.</title>
        <authorList>
            <person name="Bayburt H."/>
            <person name="Choi B.J."/>
            <person name="Kim J.M."/>
            <person name="Choi D.G."/>
            <person name="Jeon C.O."/>
        </authorList>
    </citation>
    <scope>NUCLEOTIDE SEQUENCE [LARGE SCALE GENOMIC DNA]</scope>
    <source>
        <strain evidence="3 4">G1-22</strain>
    </source>
</reference>
<dbReference type="SMART" id="SM00052">
    <property type="entry name" value="EAL"/>
    <property type="match status" value="1"/>
</dbReference>
<dbReference type="InterPro" id="IPR029787">
    <property type="entry name" value="Nucleotide_cyclase"/>
</dbReference>
<dbReference type="Pfam" id="PF00990">
    <property type="entry name" value="GGDEF"/>
    <property type="match status" value="1"/>
</dbReference>
<feature type="domain" description="EAL" evidence="1">
    <location>
        <begin position="169"/>
        <end position="422"/>
    </location>
</feature>
<dbReference type="RefSeq" id="WP_272181954.1">
    <property type="nucleotide sequence ID" value="NZ_JAQOMS010000002.1"/>
</dbReference>
<proteinExistence type="predicted"/>
<dbReference type="InterPro" id="IPR000160">
    <property type="entry name" value="GGDEF_dom"/>
</dbReference>
<accession>A0ABT5FI51</accession>
<dbReference type="EMBL" id="JAQOMS010000002">
    <property type="protein sequence ID" value="MDC2890880.1"/>
    <property type="molecule type" value="Genomic_DNA"/>
</dbReference>
<dbReference type="NCBIfam" id="TIGR00254">
    <property type="entry name" value="GGDEF"/>
    <property type="match status" value="1"/>
</dbReference>
<evidence type="ECO:0000313" key="4">
    <source>
        <dbReference type="Proteomes" id="UP001528411"/>
    </source>
</evidence>
<dbReference type="Proteomes" id="UP001528411">
    <property type="component" value="Unassembled WGS sequence"/>
</dbReference>
<dbReference type="SUPFAM" id="SSF141868">
    <property type="entry name" value="EAL domain-like"/>
    <property type="match status" value="1"/>
</dbReference>
<dbReference type="Gene3D" id="3.20.20.450">
    <property type="entry name" value="EAL domain"/>
    <property type="match status" value="1"/>
</dbReference>
<dbReference type="InterPro" id="IPR035919">
    <property type="entry name" value="EAL_sf"/>
</dbReference>
<evidence type="ECO:0000313" key="3">
    <source>
        <dbReference type="EMBL" id="MDC2890880.1"/>
    </source>
</evidence>
<gene>
    <name evidence="3" type="ORF">PN838_21700</name>
</gene>
<dbReference type="InterPro" id="IPR050706">
    <property type="entry name" value="Cyclic-di-GMP_PDE-like"/>
</dbReference>
<evidence type="ECO:0000259" key="1">
    <source>
        <dbReference type="PROSITE" id="PS50883"/>
    </source>
</evidence>
<dbReference type="PANTHER" id="PTHR33121">
    <property type="entry name" value="CYCLIC DI-GMP PHOSPHODIESTERASE PDEF"/>
    <property type="match status" value="1"/>
</dbReference>
<comment type="caution">
    <text evidence="3">The sequence shown here is derived from an EMBL/GenBank/DDBJ whole genome shotgun (WGS) entry which is preliminary data.</text>
</comment>
<feature type="domain" description="GGDEF" evidence="2">
    <location>
        <begin position="28"/>
        <end position="160"/>
    </location>
</feature>
<dbReference type="PROSITE" id="PS50883">
    <property type="entry name" value="EAL"/>
    <property type="match status" value="1"/>
</dbReference>
<organism evidence="3 4">
    <name type="scientific">Psychrosphaera algicola</name>
    <dbReference type="NCBI Taxonomy" id="3023714"/>
    <lineage>
        <taxon>Bacteria</taxon>
        <taxon>Pseudomonadati</taxon>
        <taxon>Pseudomonadota</taxon>
        <taxon>Gammaproteobacteria</taxon>
        <taxon>Alteromonadales</taxon>
        <taxon>Pseudoalteromonadaceae</taxon>
        <taxon>Psychrosphaera</taxon>
    </lineage>
</organism>
<dbReference type="Pfam" id="PF00563">
    <property type="entry name" value="EAL"/>
    <property type="match status" value="1"/>
</dbReference>
<dbReference type="CDD" id="cd01949">
    <property type="entry name" value="GGDEF"/>
    <property type="match status" value="1"/>
</dbReference>
<dbReference type="PANTHER" id="PTHR33121:SF79">
    <property type="entry name" value="CYCLIC DI-GMP PHOSPHODIESTERASE PDED-RELATED"/>
    <property type="match status" value="1"/>
</dbReference>
<dbReference type="SUPFAM" id="SSF55073">
    <property type="entry name" value="Nucleotide cyclase"/>
    <property type="match status" value="1"/>
</dbReference>
<dbReference type="Gene3D" id="3.30.70.270">
    <property type="match status" value="1"/>
</dbReference>